<dbReference type="RefSeq" id="WP_072745932.1">
    <property type="nucleotide sequence ID" value="NZ_FOHL01000002.1"/>
</dbReference>
<organism evidence="2 3">
    <name type="scientific">Oceanicella actignis</name>
    <dbReference type="NCBI Taxonomy" id="1189325"/>
    <lineage>
        <taxon>Bacteria</taxon>
        <taxon>Pseudomonadati</taxon>
        <taxon>Pseudomonadota</taxon>
        <taxon>Alphaproteobacteria</taxon>
        <taxon>Rhodobacterales</taxon>
        <taxon>Paracoccaceae</taxon>
        <taxon>Oceanicella</taxon>
    </lineage>
</organism>
<proteinExistence type="predicted"/>
<protein>
    <recommendedName>
        <fullName evidence="4">DUF5337 domain-containing protein</fullName>
    </recommendedName>
</protein>
<accession>A0A1M7S0J6</accession>
<gene>
    <name evidence="2" type="ORF">SAMN05216200_101367</name>
</gene>
<dbReference type="AlphaFoldDB" id="A0A1M7S0J6"/>
<name>A0A1M7S0J6_9RHOB</name>
<dbReference type="InterPro" id="IPR020308">
    <property type="entry name" value="Uncharacterised_Ynq1"/>
</dbReference>
<keyword evidence="3" id="KW-1185">Reference proteome</keyword>
<keyword evidence="1" id="KW-1133">Transmembrane helix</keyword>
<evidence type="ECO:0000256" key="1">
    <source>
        <dbReference type="SAM" id="Phobius"/>
    </source>
</evidence>
<dbReference type="EMBL" id="FRDL01000001">
    <property type="protein sequence ID" value="SHN51854.1"/>
    <property type="molecule type" value="Genomic_DNA"/>
</dbReference>
<dbReference type="Proteomes" id="UP000184066">
    <property type="component" value="Unassembled WGS sequence"/>
</dbReference>
<feature type="transmembrane region" description="Helical" evidence="1">
    <location>
        <begin position="12"/>
        <end position="35"/>
    </location>
</feature>
<keyword evidence="1" id="KW-0812">Transmembrane</keyword>
<dbReference type="STRING" id="1189325.SAMN04488119_102151"/>
<sequence length="75" mass="7932">MQAQEARKAKVRLASVVIVAAFLSWMGVSLAGGALGLPARYAFLADMLCLAALGWALWTLLRVWRADGADAGEGK</sequence>
<evidence type="ECO:0000313" key="2">
    <source>
        <dbReference type="EMBL" id="SHN51854.1"/>
    </source>
</evidence>
<dbReference type="OrthoDB" id="7658896at2"/>
<evidence type="ECO:0000313" key="3">
    <source>
        <dbReference type="Proteomes" id="UP000184066"/>
    </source>
</evidence>
<keyword evidence="1" id="KW-0472">Membrane</keyword>
<feature type="transmembrane region" description="Helical" evidence="1">
    <location>
        <begin position="41"/>
        <end position="61"/>
    </location>
</feature>
<dbReference type="Pfam" id="PF17272">
    <property type="entry name" value="DUF5337"/>
    <property type="match status" value="1"/>
</dbReference>
<evidence type="ECO:0008006" key="4">
    <source>
        <dbReference type="Google" id="ProtNLM"/>
    </source>
</evidence>
<reference evidence="2 3" key="1">
    <citation type="submission" date="2016-12" db="EMBL/GenBank/DDBJ databases">
        <authorList>
            <person name="Song W.-J."/>
            <person name="Kurnit D.M."/>
        </authorList>
    </citation>
    <scope>NUCLEOTIDE SEQUENCE [LARGE SCALE GENOMIC DNA]</scope>
    <source>
        <strain evidence="2 3">CGMCC 1.10808</strain>
    </source>
</reference>